<evidence type="ECO:0000313" key="1">
    <source>
        <dbReference type="EMBL" id="KAG7525030.1"/>
    </source>
</evidence>
<keyword evidence="2" id="KW-1185">Reference proteome</keyword>
<organism evidence="1 2">
    <name type="scientific">Solea senegalensis</name>
    <name type="common">Senegalese sole</name>
    <dbReference type="NCBI Taxonomy" id="28829"/>
    <lineage>
        <taxon>Eukaryota</taxon>
        <taxon>Metazoa</taxon>
        <taxon>Chordata</taxon>
        <taxon>Craniata</taxon>
        <taxon>Vertebrata</taxon>
        <taxon>Euteleostomi</taxon>
        <taxon>Actinopterygii</taxon>
        <taxon>Neopterygii</taxon>
        <taxon>Teleostei</taxon>
        <taxon>Neoteleostei</taxon>
        <taxon>Acanthomorphata</taxon>
        <taxon>Carangaria</taxon>
        <taxon>Pleuronectiformes</taxon>
        <taxon>Pleuronectoidei</taxon>
        <taxon>Soleidae</taxon>
        <taxon>Solea</taxon>
    </lineage>
</organism>
<sequence>MEAIFQTVSRAKCELCDVSQIKSCSAATQHLTNEIRTSVLKRCCDIGAKPHFKRGEPQHPNGRECTRYQALSLSGELRV</sequence>
<name>A0AAV6T6I5_SOLSE</name>
<reference evidence="1 2" key="1">
    <citation type="journal article" date="2021" name="Sci. Rep.">
        <title>Chromosome anchoring in Senegalese sole (Solea senegalensis) reveals sex-associated markers and genome rearrangements in flatfish.</title>
        <authorList>
            <person name="Guerrero-Cozar I."/>
            <person name="Gomez-Garrido J."/>
            <person name="Berbel C."/>
            <person name="Martinez-Blanch J.F."/>
            <person name="Alioto T."/>
            <person name="Claros M.G."/>
            <person name="Gagnaire P.A."/>
            <person name="Manchado M."/>
        </authorList>
    </citation>
    <scope>NUCLEOTIDE SEQUENCE [LARGE SCALE GENOMIC DNA]</scope>
    <source>
        <strain evidence="1">Sse05_10M</strain>
    </source>
</reference>
<dbReference type="Proteomes" id="UP000693946">
    <property type="component" value="Linkage Group LG1"/>
</dbReference>
<comment type="caution">
    <text evidence="1">The sequence shown here is derived from an EMBL/GenBank/DDBJ whole genome shotgun (WGS) entry which is preliminary data.</text>
</comment>
<dbReference type="AlphaFoldDB" id="A0AAV6T6I5"/>
<dbReference type="EMBL" id="JAGKHQ010000001">
    <property type="protein sequence ID" value="KAG7525030.1"/>
    <property type="molecule type" value="Genomic_DNA"/>
</dbReference>
<accession>A0AAV6T6I5</accession>
<gene>
    <name evidence="1" type="ORF">JOB18_020724</name>
</gene>
<protein>
    <submittedName>
        <fullName evidence="1">Uncharacterized protein</fullName>
    </submittedName>
</protein>
<proteinExistence type="predicted"/>
<evidence type="ECO:0000313" key="2">
    <source>
        <dbReference type="Proteomes" id="UP000693946"/>
    </source>
</evidence>